<accession>A0A699J522</accession>
<gene>
    <name evidence="1" type="ORF">Tci_584555</name>
</gene>
<protein>
    <submittedName>
        <fullName evidence="1">Dynamin-related protein 1A</fullName>
    </submittedName>
</protein>
<proteinExistence type="predicted"/>
<organism evidence="1">
    <name type="scientific">Tanacetum cinerariifolium</name>
    <name type="common">Dalmatian daisy</name>
    <name type="synonym">Chrysanthemum cinerariifolium</name>
    <dbReference type="NCBI Taxonomy" id="118510"/>
    <lineage>
        <taxon>Eukaryota</taxon>
        <taxon>Viridiplantae</taxon>
        <taxon>Streptophyta</taxon>
        <taxon>Embryophyta</taxon>
        <taxon>Tracheophyta</taxon>
        <taxon>Spermatophyta</taxon>
        <taxon>Magnoliopsida</taxon>
        <taxon>eudicotyledons</taxon>
        <taxon>Gunneridae</taxon>
        <taxon>Pentapetalae</taxon>
        <taxon>asterids</taxon>
        <taxon>campanulids</taxon>
        <taxon>Asterales</taxon>
        <taxon>Asteraceae</taxon>
        <taxon>Asteroideae</taxon>
        <taxon>Anthemideae</taxon>
        <taxon>Anthemidinae</taxon>
        <taxon>Tanacetum</taxon>
    </lineage>
</organism>
<feature type="non-terminal residue" evidence="1">
    <location>
        <position position="1"/>
    </location>
</feature>
<sequence length="71" mass="8212">ELKQYPCLRAKVMNAACDSLDKMRNDSKRATIQLVDMECSYLTVDFIRKPPQDIEKGENPTHSIFDLYDDS</sequence>
<dbReference type="EMBL" id="BKCJ010372807">
    <property type="protein sequence ID" value="GFA12583.1"/>
    <property type="molecule type" value="Genomic_DNA"/>
</dbReference>
<dbReference type="Gene3D" id="1.20.120.1240">
    <property type="entry name" value="Dynamin, middle domain"/>
    <property type="match status" value="1"/>
</dbReference>
<reference evidence="1" key="1">
    <citation type="journal article" date="2019" name="Sci. Rep.">
        <title>Draft genome of Tanacetum cinerariifolium, the natural source of mosquito coil.</title>
        <authorList>
            <person name="Yamashiro T."/>
            <person name="Shiraishi A."/>
            <person name="Satake H."/>
            <person name="Nakayama K."/>
        </authorList>
    </citation>
    <scope>NUCLEOTIDE SEQUENCE</scope>
</reference>
<comment type="caution">
    <text evidence="1">The sequence shown here is derived from an EMBL/GenBank/DDBJ whole genome shotgun (WGS) entry which is preliminary data.</text>
</comment>
<evidence type="ECO:0000313" key="1">
    <source>
        <dbReference type="EMBL" id="GFA12583.1"/>
    </source>
</evidence>
<dbReference type="AlphaFoldDB" id="A0A699J522"/>
<name>A0A699J522_TANCI</name>